<dbReference type="InterPro" id="IPR029062">
    <property type="entry name" value="Class_I_gatase-like"/>
</dbReference>
<dbReference type="NCBIfam" id="TIGR00379">
    <property type="entry name" value="cobB"/>
    <property type="match status" value="1"/>
</dbReference>
<keyword evidence="7" id="KW-0460">Magnesium</keyword>
<dbReference type="GO" id="GO:0009236">
    <property type="term" value="P:cobalamin biosynthetic process"/>
    <property type="evidence" value="ECO:0007669"/>
    <property type="project" value="UniProtKB-KW"/>
</dbReference>
<evidence type="ECO:0000313" key="11">
    <source>
        <dbReference type="EMBL" id="SDC56689.1"/>
    </source>
</evidence>
<comment type="cofactor">
    <cofactor evidence="1">
        <name>Mg(2+)</name>
        <dbReference type="ChEBI" id="CHEBI:18420"/>
    </cofactor>
</comment>
<dbReference type="Gene3D" id="3.40.50.300">
    <property type="entry name" value="P-loop containing nucleotide triphosphate hydrolases"/>
    <property type="match status" value="2"/>
</dbReference>
<dbReference type="CDD" id="cd03130">
    <property type="entry name" value="GATase1_CobB"/>
    <property type="match status" value="1"/>
</dbReference>
<evidence type="ECO:0000256" key="3">
    <source>
        <dbReference type="ARBA" id="ARBA00022573"/>
    </source>
</evidence>
<sequence>MIAAGNSGSGKTTITLGLLRALQNRGINVQSFKVGPDFIDPLHHRHASGKASINLDIFMAGEEGVCKEYSLYASSAHTVVVEGVMGLFDGSVRDTASSAHVAKLLGIPVIVVLDASSMAYTAAAILHGLTTFDSKLTIAGVVFNFCGSEGHAEMLRDAAESVGVRCLGCIPRTELVSLKSRHLGLNYEAAADQVYSAMAQLMEQHLNINELLEHTTPFRFEPVSDSVPTGKLRIAVAYDEAFCFTYEHNLRLLAQLGTVKFFSPLHDAHCPDADLVYLPGGYPELFAQQLAANESMKQSLLALKRTGAKIFGECGGMMYMGKTLQTSDGVVHRMCGLLPVETTMLGSGFSLGYRRISRGKEVYYGHEFHYSSYASNPVNTLPVVVENANGKVLQSPIIAEGKVLGSYLHFYFRTEVEITQLLF</sequence>
<dbReference type="Proteomes" id="UP000199452">
    <property type="component" value="Unassembled WGS sequence"/>
</dbReference>
<keyword evidence="8" id="KW-0315">Glutamine amidotransferase</keyword>
<keyword evidence="12" id="KW-1185">Reference proteome</keyword>
<evidence type="ECO:0000256" key="7">
    <source>
        <dbReference type="ARBA" id="ARBA00022842"/>
    </source>
</evidence>
<accession>A0A1G6MME0</accession>
<dbReference type="GO" id="GO:0005524">
    <property type="term" value="F:ATP binding"/>
    <property type="evidence" value="ECO:0007669"/>
    <property type="project" value="UniProtKB-KW"/>
</dbReference>
<dbReference type="Pfam" id="PF07685">
    <property type="entry name" value="GATase_3"/>
    <property type="match status" value="1"/>
</dbReference>
<dbReference type="PROSITE" id="PS51274">
    <property type="entry name" value="GATASE_COBBQ"/>
    <property type="match status" value="1"/>
</dbReference>
<evidence type="ECO:0000256" key="8">
    <source>
        <dbReference type="ARBA" id="ARBA00022962"/>
    </source>
</evidence>
<evidence type="ECO:0000256" key="5">
    <source>
        <dbReference type="ARBA" id="ARBA00022741"/>
    </source>
</evidence>
<reference evidence="11 12" key="1">
    <citation type="submission" date="2016-09" db="EMBL/GenBank/DDBJ databases">
        <authorList>
            <person name="Capua I."/>
            <person name="De Benedictis P."/>
            <person name="Joannis T."/>
            <person name="Lombin L.H."/>
            <person name="Cattoli G."/>
        </authorList>
    </citation>
    <scope>NUCLEOTIDE SEQUENCE [LARGE SCALE GENOMIC DNA]</scope>
    <source>
        <strain evidence="11 12">A7P-90m</strain>
    </source>
</reference>
<evidence type="ECO:0000256" key="6">
    <source>
        <dbReference type="ARBA" id="ARBA00022840"/>
    </source>
</evidence>
<evidence type="ECO:0000256" key="4">
    <source>
        <dbReference type="ARBA" id="ARBA00022598"/>
    </source>
</evidence>
<proteinExistence type="predicted"/>
<dbReference type="Pfam" id="PF01656">
    <property type="entry name" value="CbiA"/>
    <property type="match status" value="1"/>
</dbReference>
<keyword evidence="5" id="KW-0547">Nucleotide-binding</keyword>
<gene>
    <name evidence="11" type="ORF">SAMN05216323_103717</name>
</gene>
<keyword evidence="3" id="KW-0169">Cobalamin biosynthesis</keyword>
<keyword evidence="6" id="KW-0067">ATP-binding</keyword>
<dbReference type="InterPro" id="IPR027417">
    <property type="entry name" value="P-loop_NTPase"/>
</dbReference>
<dbReference type="Gene3D" id="3.40.50.880">
    <property type="match status" value="1"/>
</dbReference>
<dbReference type="PANTHER" id="PTHR43873:SF1">
    <property type="entry name" value="COBYRINATE A,C-DIAMIDE SYNTHASE"/>
    <property type="match status" value="1"/>
</dbReference>
<dbReference type="InterPro" id="IPR002586">
    <property type="entry name" value="CobQ/CobB/MinD/ParA_Nub-bd_dom"/>
</dbReference>
<dbReference type="InterPro" id="IPR011698">
    <property type="entry name" value="GATase_3"/>
</dbReference>
<feature type="domain" description="CobB/CobQ-like glutamine amidotransferase" evidence="10">
    <location>
        <begin position="233"/>
        <end position="413"/>
    </location>
</feature>
<organism evidence="11 12">
    <name type="scientific">Williamwhitmania taraxaci</name>
    <dbReference type="NCBI Taxonomy" id="1640674"/>
    <lineage>
        <taxon>Bacteria</taxon>
        <taxon>Pseudomonadati</taxon>
        <taxon>Bacteroidota</taxon>
        <taxon>Bacteroidia</taxon>
        <taxon>Bacteroidales</taxon>
        <taxon>Williamwhitmaniaceae</taxon>
        <taxon>Williamwhitmania</taxon>
    </lineage>
</organism>
<dbReference type="InterPro" id="IPR004484">
    <property type="entry name" value="CbiA/CobB_synth"/>
</dbReference>
<dbReference type="EMBL" id="FMYP01000037">
    <property type="protein sequence ID" value="SDC56689.1"/>
    <property type="molecule type" value="Genomic_DNA"/>
</dbReference>
<feature type="domain" description="CobQ/CobB/MinD/ParA nucleotide binding" evidence="9">
    <location>
        <begin position="1"/>
        <end position="180"/>
    </location>
</feature>
<keyword evidence="4" id="KW-0436">Ligase</keyword>
<dbReference type="CDD" id="cd05388">
    <property type="entry name" value="CobB_N"/>
    <property type="match status" value="1"/>
</dbReference>
<evidence type="ECO:0000259" key="9">
    <source>
        <dbReference type="Pfam" id="PF01656"/>
    </source>
</evidence>
<evidence type="ECO:0000256" key="1">
    <source>
        <dbReference type="ARBA" id="ARBA00001946"/>
    </source>
</evidence>
<dbReference type="SUPFAM" id="SSF52540">
    <property type="entry name" value="P-loop containing nucleoside triphosphate hydrolases"/>
    <property type="match status" value="1"/>
</dbReference>
<dbReference type="GO" id="GO:0042242">
    <property type="term" value="F:cobyrinic acid a,c-diamide synthase activity"/>
    <property type="evidence" value="ECO:0007669"/>
    <property type="project" value="InterPro"/>
</dbReference>
<protein>
    <submittedName>
        <fullName evidence="11">Hydrogenobyrinic acid a,c-diamide synthase (Glutamine-hydrolysing) /cobyrinate a,c-diamide synthase</fullName>
    </submittedName>
</protein>
<dbReference type="PANTHER" id="PTHR43873">
    <property type="entry name" value="COBYRINATE A,C-DIAMIDE SYNTHASE"/>
    <property type="match status" value="1"/>
</dbReference>
<dbReference type="NCBIfam" id="NF002204">
    <property type="entry name" value="PRK01077.1"/>
    <property type="match status" value="1"/>
</dbReference>
<evidence type="ECO:0000313" key="12">
    <source>
        <dbReference type="Proteomes" id="UP000199452"/>
    </source>
</evidence>
<evidence type="ECO:0000256" key="2">
    <source>
        <dbReference type="ARBA" id="ARBA00004953"/>
    </source>
</evidence>
<dbReference type="STRING" id="1640674.SAMN05216323_103717"/>
<dbReference type="SUPFAM" id="SSF52317">
    <property type="entry name" value="Class I glutamine amidotransferase-like"/>
    <property type="match status" value="1"/>
</dbReference>
<evidence type="ECO:0000259" key="10">
    <source>
        <dbReference type="Pfam" id="PF07685"/>
    </source>
</evidence>
<comment type="pathway">
    <text evidence="2">Cofactor biosynthesis; adenosylcobalamin biosynthesis.</text>
</comment>
<dbReference type="AlphaFoldDB" id="A0A1G6MME0"/>
<name>A0A1G6MME0_9BACT</name>